<dbReference type="PANTHER" id="PTHR12582">
    <property type="entry name" value="NETRIN RECEPTOR UNC5"/>
    <property type="match status" value="1"/>
</dbReference>
<dbReference type="InterPro" id="IPR000906">
    <property type="entry name" value="ZU5_dom"/>
</dbReference>
<dbReference type="Pfam" id="PF00791">
    <property type="entry name" value="ZU5"/>
    <property type="match status" value="2"/>
</dbReference>
<comment type="function">
    <text evidence="1">Receptor for netrin required for axon guidance. Mediates axon repulsion of neuronal growth cones in the developing nervous system upon ligand binding.</text>
</comment>
<dbReference type="Gene3D" id="2.60.220.30">
    <property type="match status" value="2"/>
</dbReference>
<dbReference type="InterPro" id="IPR011029">
    <property type="entry name" value="DEATH-like_dom_sf"/>
</dbReference>
<evidence type="ECO:0000313" key="6">
    <source>
        <dbReference type="Proteomes" id="UP001152320"/>
    </source>
</evidence>
<dbReference type="PROSITE" id="PS50017">
    <property type="entry name" value="DEATH_DOMAIN"/>
    <property type="match status" value="1"/>
</dbReference>
<dbReference type="Gene3D" id="1.10.533.10">
    <property type="entry name" value="Death Domain, Fas"/>
    <property type="match status" value="1"/>
</dbReference>
<dbReference type="GO" id="GO:0005886">
    <property type="term" value="C:plasma membrane"/>
    <property type="evidence" value="ECO:0007669"/>
    <property type="project" value="UniProtKB-SubCell"/>
</dbReference>
<keyword evidence="6" id="KW-1185">Reference proteome</keyword>
<accession>A0A9Q1BXH5</accession>
<proteinExistence type="inferred from homology"/>
<evidence type="ECO:0000259" key="4">
    <source>
        <dbReference type="PROSITE" id="PS51145"/>
    </source>
</evidence>
<dbReference type="InterPro" id="IPR037936">
    <property type="entry name" value="UNC5A-D"/>
</dbReference>
<dbReference type="GO" id="GO:0005042">
    <property type="term" value="F:netrin receptor activity"/>
    <property type="evidence" value="ECO:0007669"/>
    <property type="project" value="UniProtKB-UniRule"/>
</dbReference>
<dbReference type="EMBL" id="JAIZAY010000010">
    <property type="protein sequence ID" value="KAJ8034463.1"/>
    <property type="molecule type" value="Genomic_DNA"/>
</dbReference>
<dbReference type="PANTHER" id="PTHR12582:SF41">
    <property type="entry name" value="UNC5C-LIKE PROTEIN"/>
    <property type="match status" value="1"/>
</dbReference>
<dbReference type="Pfam" id="PF00531">
    <property type="entry name" value="Death"/>
    <property type="match status" value="1"/>
</dbReference>
<feature type="region of interest" description="Disordered" evidence="2">
    <location>
        <begin position="788"/>
        <end position="808"/>
    </location>
</feature>
<gene>
    <name evidence="5" type="ORF">HOLleu_21314</name>
</gene>
<feature type="compositionally biased region" description="Polar residues" evidence="2">
    <location>
        <begin position="799"/>
        <end position="808"/>
    </location>
</feature>
<comment type="caution">
    <text evidence="5">The sequence shown here is derived from an EMBL/GenBank/DDBJ whole genome shotgun (WGS) entry which is preliminary data.</text>
</comment>
<name>A0A9Q1BXH5_HOLLE</name>
<evidence type="ECO:0000313" key="5">
    <source>
        <dbReference type="EMBL" id="KAJ8034463.1"/>
    </source>
</evidence>
<evidence type="ECO:0000256" key="1">
    <source>
        <dbReference type="RuleBase" id="RU367033"/>
    </source>
</evidence>
<keyword evidence="1" id="KW-0393">Immunoglobulin domain</keyword>
<feature type="region of interest" description="Disordered" evidence="2">
    <location>
        <begin position="153"/>
        <end position="198"/>
    </location>
</feature>
<dbReference type="AlphaFoldDB" id="A0A9Q1BXH5"/>
<keyword evidence="1" id="KW-0675">Receptor</keyword>
<evidence type="ECO:0000259" key="3">
    <source>
        <dbReference type="PROSITE" id="PS50017"/>
    </source>
</evidence>
<feature type="domain" description="ZU5" evidence="4">
    <location>
        <begin position="506"/>
        <end position="646"/>
    </location>
</feature>
<dbReference type="InterPro" id="IPR000488">
    <property type="entry name" value="Death_dom"/>
</dbReference>
<protein>
    <recommendedName>
        <fullName evidence="1">Netrin receptor UNC5</fullName>
    </recommendedName>
</protein>
<feature type="domain" description="Death" evidence="3">
    <location>
        <begin position="871"/>
        <end position="949"/>
    </location>
</feature>
<dbReference type="PROSITE" id="PS51145">
    <property type="entry name" value="ZU5"/>
    <property type="match status" value="1"/>
</dbReference>
<evidence type="ECO:0000256" key="2">
    <source>
        <dbReference type="SAM" id="MobiDB-lite"/>
    </source>
</evidence>
<dbReference type="Proteomes" id="UP001152320">
    <property type="component" value="Chromosome 10"/>
</dbReference>
<organism evidence="5 6">
    <name type="scientific">Holothuria leucospilota</name>
    <name type="common">Black long sea cucumber</name>
    <name type="synonym">Mertensiothuria leucospilota</name>
    <dbReference type="NCBI Taxonomy" id="206669"/>
    <lineage>
        <taxon>Eukaryota</taxon>
        <taxon>Metazoa</taxon>
        <taxon>Echinodermata</taxon>
        <taxon>Eleutherozoa</taxon>
        <taxon>Echinozoa</taxon>
        <taxon>Holothuroidea</taxon>
        <taxon>Aspidochirotacea</taxon>
        <taxon>Aspidochirotida</taxon>
        <taxon>Holothuriidae</taxon>
        <taxon>Holothuria</taxon>
    </lineage>
</organism>
<dbReference type="SUPFAM" id="SSF47986">
    <property type="entry name" value="DEATH domain"/>
    <property type="match status" value="1"/>
</dbReference>
<comment type="similarity">
    <text evidence="1">Belongs to the unc-5 family.</text>
</comment>
<sequence>MSLKEVFENMRRHLGYISKEDLSTESLTQSFSMCKQFQDSLLAAEFGRLVVDVAERLNLYQAIEIARMLGLPHVDLYFIRNSVKEAPGMASLNLLKKKGIISFYDVTNLQRSLEVIGVDETIQSIVNMYQKKIHPQQKLFHRLPEGLASEDGTVVSPCDDELSPASNSSPSEDRLESGAVVGTNNGRDASETKTANDCETSLSKGTGIHIHKQRISKKGGTICLSGVAVTIPPDVLPAENDVVTLRVHHNPYDDLPCQFARKRVTPVVGLEPLNINFQKPVRLKIPLNADITGYERHGAIVYTGKKKENGIAWKEEENLIFERTGDKIEGDISSTCYLYATAACYTTNSVHTIRAISFVNAILHVDEYVVITVCFCNDNTAEYQLLLSDHLSKLRFGEYTTLEISHDGFGNSGKDLQLSISSLNTCYVVTSEKSLTKRISFKDMFSSRRVCHQFILRRMSIQGNEEVDVKLEISQDNKIMSSIRLKKYVKDFLLSEDILEFLSPNCFAELTVSEDGGTVQIPNTGVILEIPRNALYCDKEQYLIQMRIISHGVLNERANSFASNSSAIIELLPNNLKLKKKAKIVLPHCLQLKRGYKPRAKVYFSHHQDGMEPNWEQEIDARFEINEERCEIWLDSFCWVKCEIDNEIVEAKKIKVYTAGKVLLPDDYLAEIEVGYYPDLPGEGEILRLNKDLIPAQRKPFLFVKEGAHSLFVSLHSTVPDSWKEIFPEQNPKEISFTHVATSVECSHPFILQKIGDCGRGPFCVFNVSQRGKEISLTIHVKMQKSSGAYSDDLPPPTSSTHATENVPQDTSLVPRSHFFQRARFLSLSSGLVCTLPENNYYQPLWNPQFALPLLPPMGSQPFITYEIKNSLRSYLDPPDTLGNDWKMLAGKLGFNVNEIALFDREQSPTCAVIDTAVQHGRLKSLADLRLVLKRMRREDAAAILPAEEEL</sequence>
<keyword evidence="1" id="KW-0217">Developmental protein</keyword>
<reference evidence="5" key="1">
    <citation type="submission" date="2021-10" db="EMBL/GenBank/DDBJ databases">
        <title>Tropical sea cucumber genome reveals ecological adaptation and Cuvierian tubules defense mechanism.</title>
        <authorList>
            <person name="Chen T."/>
        </authorList>
    </citation>
    <scope>NUCLEOTIDE SEQUENCE</scope>
    <source>
        <strain evidence="5">Nanhai2018</strain>
        <tissue evidence="5">Muscle</tissue>
    </source>
</reference>
<dbReference type="SMART" id="SM00005">
    <property type="entry name" value="DEATH"/>
    <property type="match status" value="1"/>
</dbReference>
<comment type="subcellular location">
    <subcellularLocation>
        <location evidence="1">Cell membrane</location>
        <topology evidence="1">Single-pass type I membrane protein</topology>
    </subcellularLocation>
</comment>